<dbReference type="SUPFAM" id="SSF49785">
    <property type="entry name" value="Galactose-binding domain-like"/>
    <property type="match status" value="1"/>
</dbReference>
<dbReference type="InterPro" id="IPR033635">
    <property type="entry name" value="ANKS1/Caskin"/>
</dbReference>
<dbReference type="SUPFAM" id="SSF48403">
    <property type="entry name" value="Ankyrin repeat"/>
    <property type="match status" value="1"/>
</dbReference>
<organism evidence="3">
    <name type="scientific">Magallana gigas</name>
    <name type="common">Pacific oyster</name>
    <name type="synonym">Crassostrea gigas</name>
    <dbReference type="NCBI Taxonomy" id="29159"/>
    <lineage>
        <taxon>Eukaryota</taxon>
        <taxon>Metazoa</taxon>
        <taxon>Spiralia</taxon>
        <taxon>Lophotrochozoa</taxon>
        <taxon>Mollusca</taxon>
        <taxon>Bivalvia</taxon>
        <taxon>Autobranchia</taxon>
        <taxon>Pteriomorphia</taxon>
        <taxon>Ostreida</taxon>
        <taxon>Ostreoidea</taxon>
        <taxon>Ostreidae</taxon>
        <taxon>Magallana</taxon>
    </lineage>
</organism>
<dbReference type="Gene3D" id="2.60.120.260">
    <property type="entry name" value="Galactose-binding domain-like"/>
    <property type="match status" value="1"/>
</dbReference>
<proteinExistence type="predicted"/>
<dbReference type="PANTHER" id="PTHR24174">
    <property type="entry name" value="ANKYRIN REPEAT AND STERILE ALPHA MOTIF DOMAIN-CONTAINING PROTEIN 1"/>
    <property type="match status" value="1"/>
</dbReference>
<dbReference type="PROSITE" id="PS50297">
    <property type="entry name" value="ANK_REP_REGION"/>
    <property type="match status" value="4"/>
</dbReference>
<dbReference type="Pfam" id="PF00754">
    <property type="entry name" value="F5_F8_type_C"/>
    <property type="match status" value="1"/>
</dbReference>
<dbReference type="EMBL" id="JH816695">
    <property type="protein sequence ID" value="EKC26696.1"/>
    <property type="molecule type" value="Genomic_DNA"/>
</dbReference>
<dbReference type="InterPro" id="IPR002110">
    <property type="entry name" value="Ankyrin_rpt"/>
</dbReference>
<dbReference type="PROSITE" id="PS50022">
    <property type="entry name" value="FA58C_3"/>
    <property type="match status" value="1"/>
</dbReference>
<protein>
    <submittedName>
        <fullName evidence="3">Ankyrin-2</fullName>
    </submittedName>
</protein>
<evidence type="ECO:0000256" key="1">
    <source>
        <dbReference type="ARBA" id="ARBA00022737"/>
    </source>
</evidence>
<dbReference type="AlphaFoldDB" id="K1QYU3"/>
<gene>
    <name evidence="3" type="ORF">CGI_10012881</name>
</gene>
<evidence type="ECO:0000313" key="3">
    <source>
        <dbReference type="EMBL" id="EKC26696.1"/>
    </source>
</evidence>
<dbReference type="PROSITE" id="PS50088">
    <property type="entry name" value="ANK_REPEAT"/>
    <property type="match status" value="5"/>
</dbReference>
<dbReference type="InterPro" id="IPR008979">
    <property type="entry name" value="Galactose-bd-like_sf"/>
</dbReference>
<accession>K1QYU3</accession>
<dbReference type="InterPro" id="IPR036770">
    <property type="entry name" value="Ankyrin_rpt-contain_sf"/>
</dbReference>
<sequence length="733" mass="82151">MGKEEELLKIVHNNDEKKLQVNTDPEVGGPDYSKLLLPEKEFQIRKVDVPTSGTLGGRIRMQVVHVDINCQENDTGYTPLIISVLNGNKEIMETLLFYSANVNLADSKGNSPLHLAAFMGRLDIVYLLLRHGAKKLLLPEKEFQIRKVDVPTSGTLGGRIRMQVVHVDINCQENDTGYTPLIISVLNGNKEVMETLLFYSANVNLADSKGNSPLHLAAFMGRLDIVYLLLRHGAKAGADSTLQNKKGELPLDVAAMYNRKELVSCLMDGETRMAGNTSAIIEAAIRGHSEIVRLLLDFGVNPNCLNRERNTCALHEATRFLRIKAAEELLKYGADPDKETSNHETPYNIASQLPPVKSKEFLQLFDEYKTKGQTEMPKFVMVTSRKPSVDVKDYPLIDTDPSWTKNSPDYCNACTANSPNTNLLDGNLRTFWVIPAITEAWTVFDLHSIHTLTGVFIYGWSSPQMVKTFELQTADDIRGPWTTVGVFTCSLKGSQNAKDPGVPQKFTGFTSKSQFWRMNIKSNHGGQCTCFQAVEFNGTDHRIIELFEQLNLQKYSDSVIKSGYNNYRKFLLIEEAILRNLITDENDFDKIFQEMKKSRKKEFSLTTLKWEKLPVRCLDVGETLPSIVVKADTGCTELVEVFVKDSKAELNGEARVQLCSNGNSSPQYSTAVFKDMSFNSVGTYMVCVKGVEHPDVSISCPHTLEIKPKNKLTKEVEKSFQDIESMLEGLQDL</sequence>
<dbReference type="PANTHER" id="PTHR24174:SF16">
    <property type="entry name" value="CASKIN-2"/>
    <property type="match status" value="1"/>
</dbReference>
<evidence type="ECO:0000256" key="2">
    <source>
        <dbReference type="ARBA" id="ARBA00023043"/>
    </source>
</evidence>
<dbReference type="Gene3D" id="1.25.40.20">
    <property type="entry name" value="Ankyrin repeat-containing domain"/>
    <property type="match status" value="3"/>
</dbReference>
<dbReference type="SMART" id="SM00248">
    <property type="entry name" value="ANK"/>
    <property type="match status" value="7"/>
</dbReference>
<keyword evidence="2" id="KW-0040">ANK repeat</keyword>
<dbReference type="PRINTS" id="PR01415">
    <property type="entry name" value="ANKYRIN"/>
</dbReference>
<reference evidence="3" key="1">
    <citation type="journal article" date="2012" name="Nature">
        <title>The oyster genome reveals stress adaptation and complexity of shell formation.</title>
        <authorList>
            <person name="Zhang G."/>
            <person name="Fang X."/>
            <person name="Guo X."/>
            <person name="Li L."/>
            <person name="Luo R."/>
            <person name="Xu F."/>
            <person name="Yang P."/>
            <person name="Zhang L."/>
            <person name="Wang X."/>
            <person name="Qi H."/>
            <person name="Xiong Z."/>
            <person name="Que H."/>
            <person name="Xie Y."/>
            <person name="Holland P.W."/>
            <person name="Paps J."/>
            <person name="Zhu Y."/>
            <person name="Wu F."/>
            <person name="Chen Y."/>
            <person name="Wang J."/>
            <person name="Peng C."/>
            <person name="Meng J."/>
            <person name="Yang L."/>
            <person name="Liu J."/>
            <person name="Wen B."/>
            <person name="Zhang N."/>
            <person name="Huang Z."/>
            <person name="Zhu Q."/>
            <person name="Feng Y."/>
            <person name="Mount A."/>
            <person name="Hedgecock D."/>
            <person name="Xu Z."/>
            <person name="Liu Y."/>
            <person name="Domazet-Loso T."/>
            <person name="Du Y."/>
            <person name="Sun X."/>
            <person name="Zhang S."/>
            <person name="Liu B."/>
            <person name="Cheng P."/>
            <person name="Jiang X."/>
            <person name="Li J."/>
            <person name="Fan D."/>
            <person name="Wang W."/>
            <person name="Fu W."/>
            <person name="Wang T."/>
            <person name="Wang B."/>
            <person name="Zhang J."/>
            <person name="Peng Z."/>
            <person name="Li Y."/>
            <person name="Li N."/>
            <person name="Wang J."/>
            <person name="Chen M."/>
            <person name="He Y."/>
            <person name="Tan F."/>
            <person name="Song X."/>
            <person name="Zheng Q."/>
            <person name="Huang R."/>
            <person name="Yang H."/>
            <person name="Du X."/>
            <person name="Chen L."/>
            <person name="Yang M."/>
            <person name="Gaffney P.M."/>
            <person name="Wang S."/>
            <person name="Luo L."/>
            <person name="She Z."/>
            <person name="Ming Y."/>
            <person name="Huang W."/>
            <person name="Zhang S."/>
            <person name="Huang B."/>
            <person name="Zhang Y."/>
            <person name="Qu T."/>
            <person name="Ni P."/>
            <person name="Miao G."/>
            <person name="Wang J."/>
            <person name="Wang Q."/>
            <person name="Steinberg C.E."/>
            <person name="Wang H."/>
            <person name="Li N."/>
            <person name="Qian L."/>
            <person name="Zhang G."/>
            <person name="Li Y."/>
            <person name="Yang H."/>
            <person name="Liu X."/>
            <person name="Wang J."/>
            <person name="Yin Y."/>
            <person name="Wang J."/>
        </authorList>
    </citation>
    <scope>NUCLEOTIDE SEQUENCE [LARGE SCALE GENOMIC DNA]</scope>
    <source>
        <strain evidence="3">05x7-T-G4-1.051#20</strain>
    </source>
</reference>
<dbReference type="InParanoid" id="K1QYU3"/>
<dbReference type="HOGENOM" id="CLU_378233_0_0_1"/>
<dbReference type="Pfam" id="PF12796">
    <property type="entry name" value="Ank_2"/>
    <property type="match status" value="3"/>
</dbReference>
<dbReference type="InterPro" id="IPR000421">
    <property type="entry name" value="FA58C"/>
</dbReference>
<name>K1QYU3_MAGGI</name>
<keyword evidence="1" id="KW-0677">Repeat</keyword>